<evidence type="ECO:0000313" key="9">
    <source>
        <dbReference type="Proteomes" id="UP000319897"/>
    </source>
</evidence>
<dbReference type="GO" id="GO:0006308">
    <property type="term" value="P:DNA catabolic process"/>
    <property type="evidence" value="ECO:0007669"/>
    <property type="project" value="InterPro"/>
</dbReference>
<reference evidence="8 9" key="1">
    <citation type="submission" date="2019-06" db="EMBL/GenBank/DDBJ databases">
        <authorList>
            <person name="Lee I."/>
            <person name="Jang G.I."/>
            <person name="Hwang C.Y."/>
        </authorList>
    </citation>
    <scope>NUCLEOTIDE SEQUENCE [LARGE SCALE GENOMIC DNA]</scope>
    <source>
        <strain evidence="8 9">PAMC 28131</strain>
    </source>
</reference>
<organism evidence="8 9">
    <name type="scientific">Sandaracinobacter neustonicus</name>
    <dbReference type="NCBI Taxonomy" id="1715348"/>
    <lineage>
        <taxon>Bacteria</taxon>
        <taxon>Pseudomonadati</taxon>
        <taxon>Pseudomonadota</taxon>
        <taxon>Alphaproteobacteria</taxon>
        <taxon>Sphingomonadales</taxon>
        <taxon>Sphingosinicellaceae</taxon>
        <taxon>Sandaracinobacter</taxon>
    </lineage>
</organism>
<feature type="chain" id="PRO_5021394388" evidence="7">
    <location>
        <begin position="19"/>
        <end position="258"/>
    </location>
</feature>
<evidence type="ECO:0000256" key="7">
    <source>
        <dbReference type="SAM" id="SignalP"/>
    </source>
</evidence>
<dbReference type="InterPro" id="IPR008947">
    <property type="entry name" value="PLipase_C/P1_nuclease_dom_sf"/>
</dbReference>
<keyword evidence="3" id="KW-0255">Endonuclease</keyword>
<dbReference type="GO" id="GO:0046872">
    <property type="term" value="F:metal ion binding"/>
    <property type="evidence" value="ECO:0007669"/>
    <property type="project" value="UniProtKB-KW"/>
</dbReference>
<dbReference type="InterPro" id="IPR003154">
    <property type="entry name" value="S1/P1nuclease"/>
</dbReference>
<keyword evidence="4" id="KW-0378">Hydrolase</keyword>
<feature type="signal peptide" evidence="7">
    <location>
        <begin position="1"/>
        <end position="18"/>
    </location>
</feature>
<keyword evidence="5" id="KW-1015">Disulfide bond</keyword>
<gene>
    <name evidence="8" type="ORF">FJQ54_05950</name>
</gene>
<dbReference type="RefSeq" id="WP_140927503.1">
    <property type="nucleotide sequence ID" value="NZ_VFSU01000018.1"/>
</dbReference>
<dbReference type="SUPFAM" id="SSF48537">
    <property type="entry name" value="Phospholipase C/P1 nuclease"/>
    <property type="match status" value="1"/>
</dbReference>
<dbReference type="EMBL" id="VFSU01000018">
    <property type="protein sequence ID" value="TPE62439.1"/>
    <property type="molecule type" value="Genomic_DNA"/>
</dbReference>
<evidence type="ECO:0000256" key="6">
    <source>
        <dbReference type="ARBA" id="ARBA00023180"/>
    </source>
</evidence>
<evidence type="ECO:0000256" key="4">
    <source>
        <dbReference type="ARBA" id="ARBA00022801"/>
    </source>
</evidence>
<comment type="caution">
    <text evidence="8">The sequence shown here is derived from an EMBL/GenBank/DDBJ whole genome shotgun (WGS) entry which is preliminary data.</text>
</comment>
<sequence>MRYLLAALLLTAAAPALAWGQNGHRITGAIADRHLSPKARAGLMEILGTEGLAEASTWADFMRSAPGDFWQKDSTPFHYVTIPIGKGYSGAPPQGDAVTALAKYSAVLRDPRASLADRQQALRFVIHIVGDLSQPLHVGREGDRGGNDVKVSFFGSPSNLHTVWDTLLLENQNLSYSEFTPWLLAAASPAQMRDWSSADPMQWIADSIVVRETIYPANPDLGYAYVYEQNDNLRRQLTKGGLRLASYLNALFDAPVAK</sequence>
<keyword evidence="2" id="KW-0479">Metal-binding</keyword>
<dbReference type="Pfam" id="PF02265">
    <property type="entry name" value="S1-P1_nuclease"/>
    <property type="match status" value="1"/>
</dbReference>
<evidence type="ECO:0000256" key="5">
    <source>
        <dbReference type="ARBA" id="ARBA00023157"/>
    </source>
</evidence>
<dbReference type="GO" id="GO:0016788">
    <property type="term" value="F:hydrolase activity, acting on ester bonds"/>
    <property type="evidence" value="ECO:0007669"/>
    <property type="project" value="InterPro"/>
</dbReference>
<evidence type="ECO:0000256" key="2">
    <source>
        <dbReference type="ARBA" id="ARBA00022723"/>
    </source>
</evidence>
<dbReference type="CDD" id="cd11010">
    <property type="entry name" value="S1-P1_nuclease"/>
    <property type="match status" value="1"/>
</dbReference>
<dbReference type="GO" id="GO:0004519">
    <property type="term" value="F:endonuclease activity"/>
    <property type="evidence" value="ECO:0007669"/>
    <property type="project" value="UniProtKB-KW"/>
</dbReference>
<dbReference type="OrthoDB" id="267579at2"/>
<dbReference type="AlphaFoldDB" id="A0A501XPV3"/>
<keyword evidence="9" id="KW-1185">Reference proteome</keyword>
<dbReference type="PANTHER" id="PTHR33146">
    <property type="entry name" value="ENDONUCLEASE 4"/>
    <property type="match status" value="1"/>
</dbReference>
<keyword evidence="1" id="KW-0540">Nuclease</keyword>
<dbReference type="PANTHER" id="PTHR33146:SF26">
    <property type="entry name" value="ENDONUCLEASE 4"/>
    <property type="match status" value="1"/>
</dbReference>
<accession>A0A501XPV3</accession>
<protein>
    <submittedName>
        <fullName evidence="8">S1/P1 nuclease</fullName>
    </submittedName>
</protein>
<dbReference type="Gene3D" id="1.10.575.10">
    <property type="entry name" value="P1 Nuclease"/>
    <property type="match status" value="1"/>
</dbReference>
<proteinExistence type="predicted"/>
<evidence type="ECO:0000313" key="8">
    <source>
        <dbReference type="EMBL" id="TPE62439.1"/>
    </source>
</evidence>
<dbReference type="GO" id="GO:0003676">
    <property type="term" value="F:nucleic acid binding"/>
    <property type="evidence" value="ECO:0007669"/>
    <property type="project" value="InterPro"/>
</dbReference>
<evidence type="ECO:0000256" key="3">
    <source>
        <dbReference type="ARBA" id="ARBA00022759"/>
    </source>
</evidence>
<name>A0A501XPV3_9SPHN</name>
<keyword evidence="7" id="KW-0732">Signal</keyword>
<evidence type="ECO:0000256" key="1">
    <source>
        <dbReference type="ARBA" id="ARBA00022722"/>
    </source>
</evidence>
<keyword evidence="6" id="KW-0325">Glycoprotein</keyword>
<dbReference type="Proteomes" id="UP000319897">
    <property type="component" value="Unassembled WGS sequence"/>
</dbReference>